<dbReference type="InterPro" id="IPR035979">
    <property type="entry name" value="RBD_domain_sf"/>
</dbReference>
<evidence type="ECO:0008006" key="3">
    <source>
        <dbReference type="Google" id="ProtNLM"/>
    </source>
</evidence>
<comment type="caution">
    <text evidence="1">The sequence shown here is derived from an EMBL/GenBank/DDBJ whole genome shotgun (WGS) entry which is preliminary data.</text>
</comment>
<keyword evidence="2" id="KW-1185">Reference proteome</keyword>
<dbReference type="InterPro" id="IPR012677">
    <property type="entry name" value="Nucleotide-bd_a/b_plait_sf"/>
</dbReference>
<dbReference type="CDD" id="cd00590">
    <property type="entry name" value="RRM_SF"/>
    <property type="match status" value="1"/>
</dbReference>
<name>A0ABR2GUA6_9EUKA</name>
<proteinExistence type="predicted"/>
<dbReference type="EMBL" id="JAPFFF010000059">
    <property type="protein sequence ID" value="KAK8837518.1"/>
    <property type="molecule type" value="Genomic_DNA"/>
</dbReference>
<organism evidence="1 2">
    <name type="scientific">Tritrichomonas musculus</name>
    <dbReference type="NCBI Taxonomy" id="1915356"/>
    <lineage>
        <taxon>Eukaryota</taxon>
        <taxon>Metamonada</taxon>
        <taxon>Parabasalia</taxon>
        <taxon>Tritrichomonadida</taxon>
        <taxon>Tritrichomonadidae</taxon>
        <taxon>Tritrichomonas</taxon>
    </lineage>
</organism>
<evidence type="ECO:0000313" key="2">
    <source>
        <dbReference type="Proteomes" id="UP001470230"/>
    </source>
</evidence>
<accession>A0ABR2GUA6</accession>
<gene>
    <name evidence="1" type="ORF">M9Y10_036516</name>
</gene>
<reference evidence="1 2" key="1">
    <citation type="submission" date="2024-04" db="EMBL/GenBank/DDBJ databases">
        <title>Tritrichomonas musculus Genome.</title>
        <authorList>
            <person name="Alves-Ferreira E."/>
            <person name="Grigg M."/>
            <person name="Lorenzi H."/>
            <person name="Galac M."/>
        </authorList>
    </citation>
    <scope>NUCLEOTIDE SEQUENCE [LARGE SCALE GENOMIC DNA]</scope>
    <source>
        <strain evidence="1 2">EAF2021</strain>
    </source>
</reference>
<protein>
    <recommendedName>
        <fullName evidence="3">RRM domain-containing protein</fullName>
    </recommendedName>
</protein>
<sequence>MLILYGLNDAQGQTDSNAFITFETRETVMKAIHKLNNTKLDYFPIRFQHDDDETGRILIEGKTYVVAENFDPDIEFSQIHDAFTSF</sequence>
<dbReference type="SUPFAM" id="SSF54928">
    <property type="entry name" value="RNA-binding domain, RBD"/>
    <property type="match status" value="1"/>
</dbReference>
<dbReference type="Gene3D" id="3.30.70.330">
    <property type="match status" value="2"/>
</dbReference>
<dbReference type="Proteomes" id="UP001470230">
    <property type="component" value="Unassembled WGS sequence"/>
</dbReference>
<evidence type="ECO:0000313" key="1">
    <source>
        <dbReference type="EMBL" id="KAK8837518.1"/>
    </source>
</evidence>